<organism evidence="2 3">
    <name type="scientific">Pseudozyma flocculosa</name>
    <dbReference type="NCBI Taxonomy" id="84751"/>
    <lineage>
        <taxon>Eukaryota</taxon>
        <taxon>Fungi</taxon>
        <taxon>Dikarya</taxon>
        <taxon>Basidiomycota</taxon>
        <taxon>Ustilaginomycotina</taxon>
        <taxon>Ustilaginomycetes</taxon>
        <taxon>Ustilaginales</taxon>
        <taxon>Ustilaginaceae</taxon>
        <taxon>Pseudozyma</taxon>
    </lineage>
</organism>
<proteinExistence type="predicted"/>
<name>A0A5C3F228_9BASI</name>
<evidence type="ECO:0000313" key="2">
    <source>
        <dbReference type="EMBL" id="SPO38120.1"/>
    </source>
</evidence>
<sequence>MYSTFKSSILLAAFAAVVAMTVLPGAQAATTYTYHGNTAAWCRFVDNGSRAFEGCVQTGSGTSGSDFWQEYSCDFDVCQACAANGGTPGNC</sequence>
<dbReference type="Proteomes" id="UP000323386">
    <property type="component" value="Unassembled WGS sequence"/>
</dbReference>
<evidence type="ECO:0000313" key="3">
    <source>
        <dbReference type="Proteomes" id="UP000323386"/>
    </source>
</evidence>
<keyword evidence="1" id="KW-0732">Signal</keyword>
<dbReference type="EMBL" id="OOIP01000009">
    <property type="protein sequence ID" value="SPO38120.1"/>
    <property type="molecule type" value="Genomic_DNA"/>
</dbReference>
<gene>
    <name evidence="2" type="ORF">PSFLO_03597</name>
</gene>
<accession>A0A5C3F228</accession>
<feature type="signal peptide" evidence="1">
    <location>
        <begin position="1"/>
        <end position="28"/>
    </location>
</feature>
<reference evidence="2 3" key="1">
    <citation type="submission" date="2018-03" db="EMBL/GenBank/DDBJ databases">
        <authorList>
            <person name="Guldener U."/>
        </authorList>
    </citation>
    <scope>NUCLEOTIDE SEQUENCE [LARGE SCALE GENOMIC DNA]</scope>
    <source>
        <strain evidence="2 3">DAOM196992</strain>
    </source>
</reference>
<evidence type="ECO:0000256" key="1">
    <source>
        <dbReference type="SAM" id="SignalP"/>
    </source>
</evidence>
<dbReference type="AlphaFoldDB" id="A0A5C3F228"/>
<keyword evidence="3" id="KW-1185">Reference proteome</keyword>
<protein>
    <submittedName>
        <fullName evidence="2">Uncharacterized protein</fullName>
    </submittedName>
</protein>
<feature type="chain" id="PRO_5022729413" evidence="1">
    <location>
        <begin position="29"/>
        <end position="91"/>
    </location>
</feature>